<evidence type="ECO:0000256" key="1">
    <source>
        <dbReference type="ARBA" id="ARBA00007164"/>
    </source>
</evidence>
<dbReference type="GO" id="GO:0071555">
    <property type="term" value="P:cell wall organization"/>
    <property type="evidence" value="ECO:0007669"/>
    <property type="project" value="UniProtKB-KW"/>
</dbReference>
<evidence type="ECO:0000313" key="9">
    <source>
        <dbReference type="EMBL" id="QBH22554.1"/>
    </source>
</evidence>
<feature type="region of interest" description="Disordered" evidence="7">
    <location>
        <begin position="387"/>
        <end position="407"/>
    </location>
</feature>
<name>A0A481SB08_9CILI</name>
<keyword evidence="4" id="KW-0133">Cell shape</keyword>
<keyword evidence="9" id="KW-0645">Protease</keyword>
<evidence type="ECO:0000256" key="3">
    <source>
        <dbReference type="ARBA" id="ARBA00022801"/>
    </source>
</evidence>
<dbReference type="Pfam" id="PF00768">
    <property type="entry name" value="Peptidase_S11"/>
    <property type="match status" value="2"/>
</dbReference>
<comment type="similarity">
    <text evidence="1">Belongs to the peptidase S11 family.</text>
</comment>
<dbReference type="InterPro" id="IPR012338">
    <property type="entry name" value="Beta-lactam/transpept-like"/>
</dbReference>
<dbReference type="GO" id="GO:0009002">
    <property type="term" value="F:serine-type D-Ala-D-Ala carboxypeptidase activity"/>
    <property type="evidence" value="ECO:0007669"/>
    <property type="project" value="InterPro"/>
</dbReference>
<dbReference type="PANTHER" id="PTHR21581">
    <property type="entry name" value="D-ALANYL-D-ALANINE CARBOXYPEPTIDASE"/>
    <property type="match status" value="1"/>
</dbReference>
<organism evidence="9">
    <name type="scientific">Philasterides dicentrarchi</name>
    <dbReference type="NCBI Taxonomy" id="282688"/>
    <lineage>
        <taxon>Eukaryota</taxon>
        <taxon>Sar</taxon>
        <taxon>Alveolata</taxon>
        <taxon>Ciliophora</taxon>
        <taxon>Intramacronucleata</taxon>
        <taxon>Oligohymenophorea</taxon>
        <taxon>Scuticociliatia</taxon>
        <taxon>Philasterida</taxon>
        <taxon>Philasteridae</taxon>
        <taxon>Philasterides</taxon>
    </lineage>
</organism>
<dbReference type="InterPro" id="IPR001967">
    <property type="entry name" value="Peptidase_S11_N"/>
</dbReference>
<feature type="compositionally biased region" description="Basic and acidic residues" evidence="7">
    <location>
        <begin position="517"/>
        <end position="530"/>
    </location>
</feature>
<keyword evidence="6" id="KW-0961">Cell wall biogenesis/degradation</keyword>
<dbReference type="SUPFAM" id="SSF56601">
    <property type="entry name" value="beta-lactamase/transpeptidase-like"/>
    <property type="match status" value="1"/>
</dbReference>
<sequence>MFLKESMCSATRKITLTSTTNSSSSLISQQNPQAFDDKKINQIARNSAINNNNMYQGTHNNKKFYNDMKFKADFFKHGIHSLNLSSQSFTVYDGNNRRILFSHKGEVQREMASLTKMMTFYIASLSIQKKIVALNSEVTISRRASSQIGTTAQLKVGEKITLEDLLHGLMLPSGNDAATAIAEYVGKVFYKKTEEYRRRKSDNPRKLKICSNKDGYRCFINAMNKTARDLNLNSTQFCNPHGLSNRFNRSTSDDLARFSFMCMERSNLFKQIVLKESYSCSVKESGNGNSFRIAIWKNTNELLGKYGCLGIKTGVTPWAGPCMSTAFNYQGRYLIIVLLRADQITHRFSESVEILNWTISKYKQWECEDSLQQFYLQIQSLQQQQQIQNSNTKPQQESEDLGKKSNENYLDSYKGAGPIQEAIKYQQQFSENYGYSLPNCPYNGQDNNGKQIQKRKPGELLQKQSKKIQLFPQQKGYAYLDSIKNKKNNIFNNGVKFRNQKEGQNFQNNSTMQGRIAKQETKASFNEKKQNSSCFSSTPLENAQDSAQELYDGNYNDLDYSEYQQQNDQEQIENEDQDDECEEDENEDEQELEDEEDSDYGEEDENYDGEEEEEVEVEVEEEELEQDKQGAQQIQQLKSENDNEKATPVDYNQINDTLESQDYEQLDELGKMKKNLQEFMKQIKNSNEPSQFNRQSFLQYLEQKTFEKQSSLQSTLQKQQPEQTLDISQQYQQQSAVPRYK</sequence>
<feature type="compositionally biased region" description="Low complexity" evidence="7">
    <location>
        <begin position="709"/>
        <end position="720"/>
    </location>
</feature>
<evidence type="ECO:0000256" key="6">
    <source>
        <dbReference type="ARBA" id="ARBA00023316"/>
    </source>
</evidence>
<evidence type="ECO:0000256" key="2">
    <source>
        <dbReference type="ARBA" id="ARBA00022729"/>
    </source>
</evidence>
<feature type="region of interest" description="Disordered" evidence="7">
    <location>
        <begin position="498"/>
        <end position="543"/>
    </location>
</feature>
<evidence type="ECO:0000256" key="4">
    <source>
        <dbReference type="ARBA" id="ARBA00022960"/>
    </source>
</evidence>
<keyword evidence="2" id="KW-0732">Signal</keyword>
<accession>A0A481SB08</accession>
<dbReference type="AlphaFoldDB" id="A0A481SB08"/>
<evidence type="ECO:0000259" key="8">
    <source>
        <dbReference type="Pfam" id="PF00768"/>
    </source>
</evidence>
<feature type="domain" description="Peptidase S11 D-alanyl-D-alanine carboxypeptidase A N-terminal" evidence="8">
    <location>
        <begin position="82"/>
        <end position="185"/>
    </location>
</feature>
<dbReference type="EMBL" id="MH444707">
    <property type="protein sequence ID" value="QBH22554.1"/>
    <property type="molecule type" value="mRNA"/>
</dbReference>
<dbReference type="InterPro" id="IPR018044">
    <property type="entry name" value="Peptidase_S11"/>
</dbReference>
<evidence type="ECO:0000256" key="5">
    <source>
        <dbReference type="ARBA" id="ARBA00022984"/>
    </source>
</evidence>
<feature type="compositionally biased region" description="Polar residues" evidence="7">
    <location>
        <begin position="502"/>
        <end position="513"/>
    </location>
</feature>
<reference evidence="9" key="1">
    <citation type="submission" date="2018-06" db="EMBL/GenBank/DDBJ databases">
        <title>Proteases/peptidases in Philasterides dicentrarchi.</title>
        <authorList>
            <person name="Folgueira I."/>
            <person name="deFelipe A."/>
            <person name="Lamas J."/>
            <person name="Leiro J."/>
        </authorList>
    </citation>
    <scope>NUCLEOTIDE SEQUENCE</scope>
</reference>
<dbReference type="PRINTS" id="PR00725">
    <property type="entry name" value="DADACBPTASE1"/>
</dbReference>
<proteinExistence type="evidence at transcript level"/>
<feature type="compositionally biased region" description="Polar residues" evidence="7">
    <location>
        <begin position="721"/>
        <end position="741"/>
    </location>
</feature>
<feature type="region of interest" description="Disordered" evidence="7">
    <location>
        <begin position="565"/>
        <end position="658"/>
    </location>
</feature>
<dbReference type="Gene3D" id="3.40.710.10">
    <property type="entry name" value="DD-peptidase/beta-lactamase superfamily"/>
    <property type="match status" value="1"/>
</dbReference>
<keyword evidence="3" id="KW-0378">Hydrolase</keyword>
<dbReference type="PANTHER" id="PTHR21581:SF6">
    <property type="entry name" value="TRAFFICKING PROTEIN PARTICLE COMPLEX SUBUNIT 12"/>
    <property type="match status" value="1"/>
</dbReference>
<feature type="domain" description="Peptidase S11 D-alanyl-D-alanine carboxypeptidase A N-terminal" evidence="8">
    <location>
        <begin position="216"/>
        <end position="342"/>
    </location>
</feature>
<evidence type="ECO:0000256" key="7">
    <source>
        <dbReference type="SAM" id="MobiDB-lite"/>
    </source>
</evidence>
<keyword evidence="5" id="KW-0573">Peptidoglycan synthesis</keyword>
<feature type="compositionally biased region" description="Polar residues" evidence="7">
    <location>
        <begin position="629"/>
        <end position="638"/>
    </location>
</feature>
<feature type="compositionally biased region" description="Polar residues" evidence="7">
    <location>
        <begin position="531"/>
        <end position="543"/>
    </location>
</feature>
<feature type="region of interest" description="Disordered" evidence="7">
    <location>
        <begin position="709"/>
        <end position="741"/>
    </location>
</feature>
<dbReference type="GO" id="GO:0006508">
    <property type="term" value="P:proteolysis"/>
    <property type="evidence" value="ECO:0007669"/>
    <property type="project" value="InterPro"/>
</dbReference>
<dbReference type="GO" id="GO:0008360">
    <property type="term" value="P:regulation of cell shape"/>
    <property type="evidence" value="ECO:0007669"/>
    <property type="project" value="UniProtKB-KW"/>
</dbReference>
<feature type="compositionally biased region" description="Acidic residues" evidence="7">
    <location>
        <begin position="570"/>
        <end position="625"/>
    </location>
</feature>
<protein>
    <submittedName>
        <fullName evidence="9">D-alanyl-D-alanine carboxypeptidase family protein</fullName>
    </submittedName>
</protein>
<keyword evidence="9" id="KW-0121">Carboxypeptidase</keyword>